<evidence type="ECO:0000256" key="2">
    <source>
        <dbReference type="ARBA" id="ARBA00005587"/>
    </source>
</evidence>
<proteinExistence type="inferred from homology"/>
<dbReference type="OrthoDB" id="3648309at2759"/>
<feature type="region of interest" description="Disordered" evidence="6">
    <location>
        <begin position="1"/>
        <end position="33"/>
    </location>
</feature>
<dbReference type="InterPro" id="IPR047622">
    <property type="entry name" value="GPR1_FUN34_YAAH"/>
</dbReference>
<keyword evidence="9" id="KW-1185">Reference proteome</keyword>
<evidence type="ECO:0000256" key="3">
    <source>
        <dbReference type="ARBA" id="ARBA00022692"/>
    </source>
</evidence>
<feature type="transmembrane region" description="Helical" evidence="7">
    <location>
        <begin position="150"/>
        <end position="170"/>
    </location>
</feature>
<evidence type="ECO:0000313" key="9">
    <source>
        <dbReference type="Proteomes" id="UP000054196"/>
    </source>
</evidence>
<dbReference type="GO" id="GO:0005886">
    <property type="term" value="C:plasma membrane"/>
    <property type="evidence" value="ECO:0007669"/>
    <property type="project" value="TreeGrafter"/>
</dbReference>
<feature type="transmembrane region" description="Helical" evidence="7">
    <location>
        <begin position="84"/>
        <end position="103"/>
    </location>
</feature>
<feature type="compositionally biased region" description="Basic and acidic residues" evidence="6">
    <location>
        <begin position="1"/>
        <end position="13"/>
    </location>
</feature>
<dbReference type="AlphaFoldDB" id="R7RZR8"/>
<dbReference type="Pfam" id="PF01184">
    <property type="entry name" value="Gpr1_Fun34_YaaH"/>
    <property type="match status" value="1"/>
</dbReference>
<feature type="transmembrane region" description="Helical" evidence="7">
    <location>
        <begin position="176"/>
        <end position="195"/>
    </location>
</feature>
<feature type="transmembrane region" description="Helical" evidence="7">
    <location>
        <begin position="207"/>
        <end position="225"/>
    </location>
</feature>
<sequence>MSDLEKGRVEHNEVATAELNANRTRGAGSAPHVNGHHPWNQPLAIKPVTRLGNPVPLGLTSFASTTLVLSFCNVQTRGVTEPNIVVGMTLFVGGLAQFLAGMWSFPCGNTYAATVFSAYGTFWLSYASIFIPSTGILAAYADVPDQLHNALGLFIITWFIFTILMLIAALRLNVGFIVMLVFLAATFLLLAIAEFQNSLAITKAGGVIGLITSFMAYYCAMAELLKPEDSWFTLPMGNIPKRLD</sequence>
<reference evidence="9" key="1">
    <citation type="journal article" date="2012" name="Science">
        <title>The Paleozoic origin of enzymatic lignin decomposition reconstructed from 31 fungal genomes.</title>
        <authorList>
            <person name="Floudas D."/>
            <person name="Binder M."/>
            <person name="Riley R."/>
            <person name="Barry K."/>
            <person name="Blanchette R.A."/>
            <person name="Henrissat B."/>
            <person name="Martinez A.T."/>
            <person name="Otillar R."/>
            <person name="Spatafora J.W."/>
            <person name="Yadav J.S."/>
            <person name="Aerts A."/>
            <person name="Benoit I."/>
            <person name="Boyd A."/>
            <person name="Carlson A."/>
            <person name="Copeland A."/>
            <person name="Coutinho P.M."/>
            <person name="de Vries R.P."/>
            <person name="Ferreira P."/>
            <person name="Findley K."/>
            <person name="Foster B."/>
            <person name="Gaskell J."/>
            <person name="Glotzer D."/>
            <person name="Gorecki P."/>
            <person name="Heitman J."/>
            <person name="Hesse C."/>
            <person name="Hori C."/>
            <person name="Igarashi K."/>
            <person name="Jurgens J.A."/>
            <person name="Kallen N."/>
            <person name="Kersten P."/>
            <person name="Kohler A."/>
            <person name="Kuees U."/>
            <person name="Kumar T.K.A."/>
            <person name="Kuo A."/>
            <person name="LaButti K."/>
            <person name="Larrondo L.F."/>
            <person name="Lindquist E."/>
            <person name="Ling A."/>
            <person name="Lombard V."/>
            <person name="Lucas S."/>
            <person name="Lundell T."/>
            <person name="Martin R."/>
            <person name="McLaughlin D.J."/>
            <person name="Morgenstern I."/>
            <person name="Morin E."/>
            <person name="Murat C."/>
            <person name="Nagy L.G."/>
            <person name="Nolan M."/>
            <person name="Ohm R.A."/>
            <person name="Patyshakuliyeva A."/>
            <person name="Rokas A."/>
            <person name="Ruiz-Duenas F.J."/>
            <person name="Sabat G."/>
            <person name="Salamov A."/>
            <person name="Samejima M."/>
            <person name="Schmutz J."/>
            <person name="Slot J.C."/>
            <person name="St John F."/>
            <person name="Stenlid J."/>
            <person name="Sun H."/>
            <person name="Sun S."/>
            <person name="Syed K."/>
            <person name="Tsang A."/>
            <person name="Wiebenga A."/>
            <person name="Young D."/>
            <person name="Pisabarro A."/>
            <person name="Eastwood D.C."/>
            <person name="Martin F."/>
            <person name="Cullen D."/>
            <person name="Grigoriev I.V."/>
            <person name="Hibbett D.S."/>
        </authorList>
    </citation>
    <scope>NUCLEOTIDE SEQUENCE [LARGE SCALE GENOMIC DNA]</scope>
    <source>
        <strain evidence="9">HHB-11173 SS5</strain>
    </source>
</reference>
<comment type="subcellular location">
    <subcellularLocation>
        <location evidence="1">Membrane</location>
        <topology evidence="1">Multi-pass membrane protein</topology>
    </subcellularLocation>
</comment>
<name>R7RZR8_PUNST</name>
<feature type="transmembrane region" description="Helical" evidence="7">
    <location>
        <begin position="123"/>
        <end position="143"/>
    </location>
</feature>
<dbReference type="InterPro" id="IPR051633">
    <property type="entry name" value="AceTr"/>
</dbReference>
<keyword evidence="3 7" id="KW-0812">Transmembrane</keyword>
<evidence type="ECO:0008006" key="10">
    <source>
        <dbReference type="Google" id="ProtNLM"/>
    </source>
</evidence>
<evidence type="ECO:0000256" key="5">
    <source>
        <dbReference type="ARBA" id="ARBA00023136"/>
    </source>
</evidence>
<dbReference type="KEGG" id="psq:PUNSTDRAFT_56213"/>
<evidence type="ECO:0000256" key="7">
    <source>
        <dbReference type="SAM" id="Phobius"/>
    </source>
</evidence>
<dbReference type="Proteomes" id="UP000054196">
    <property type="component" value="Unassembled WGS sequence"/>
</dbReference>
<dbReference type="GeneID" id="18884090"/>
<dbReference type="InterPro" id="IPR000791">
    <property type="entry name" value="Gpr1/Fun34/SatP-like"/>
</dbReference>
<dbReference type="PANTHER" id="PTHR31123:SF1">
    <property type="entry name" value="ACCUMULATION OF DYADS PROTEIN 2-RELATED"/>
    <property type="match status" value="1"/>
</dbReference>
<dbReference type="eggNOG" id="ENOG502QUJS">
    <property type="taxonomic scope" value="Eukaryota"/>
</dbReference>
<keyword evidence="4 7" id="KW-1133">Transmembrane helix</keyword>
<dbReference type="OMA" id="AMHWAIS"/>
<organism evidence="8 9">
    <name type="scientific">Punctularia strigosozonata (strain HHB-11173)</name>
    <name type="common">White-rot fungus</name>
    <dbReference type="NCBI Taxonomy" id="741275"/>
    <lineage>
        <taxon>Eukaryota</taxon>
        <taxon>Fungi</taxon>
        <taxon>Dikarya</taxon>
        <taxon>Basidiomycota</taxon>
        <taxon>Agaricomycotina</taxon>
        <taxon>Agaricomycetes</taxon>
        <taxon>Corticiales</taxon>
        <taxon>Punctulariaceae</taxon>
        <taxon>Punctularia</taxon>
    </lineage>
</organism>
<protein>
    <recommendedName>
        <fullName evidence="10">FUN34 transmembrane protein</fullName>
    </recommendedName>
</protein>
<evidence type="ECO:0000313" key="8">
    <source>
        <dbReference type="EMBL" id="EIN03478.1"/>
    </source>
</evidence>
<evidence type="ECO:0000256" key="4">
    <source>
        <dbReference type="ARBA" id="ARBA00022989"/>
    </source>
</evidence>
<dbReference type="PROSITE" id="PS01114">
    <property type="entry name" value="GPR1_FUN34_YAAH"/>
    <property type="match status" value="1"/>
</dbReference>
<dbReference type="NCBIfam" id="NF038013">
    <property type="entry name" value="AceTr_1"/>
    <property type="match status" value="1"/>
</dbReference>
<dbReference type="PANTHER" id="PTHR31123">
    <property type="entry name" value="ACCUMULATION OF DYADS PROTEIN 2-RELATED"/>
    <property type="match status" value="1"/>
</dbReference>
<evidence type="ECO:0000256" key="1">
    <source>
        <dbReference type="ARBA" id="ARBA00004141"/>
    </source>
</evidence>
<dbReference type="RefSeq" id="XP_007389309.1">
    <property type="nucleotide sequence ID" value="XM_007389247.1"/>
</dbReference>
<dbReference type="GO" id="GO:0015123">
    <property type="term" value="F:acetate transmembrane transporter activity"/>
    <property type="evidence" value="ECO:0007669"/>
    <property type="project" value="TreeGrafter"/>
</dbReference>
<dbReference type="EMBL" id="JH687563">
    <property type="protein sequence ID" value="EIN03478.1"/>
    <property type="molecule type" value="Genomic_DNA"/>
</dbReference>
<gene>
    <name evidence="8" type="ORF">PUNSTDRAFT_56213</name>
</gene>
<accession>R7RZR8</accession>
<dbReference type="HOGENOM" id="CLU_051062_1_0_1"/>
<comment type="similarity">
    <text evidence="2">Belongs to the acetate uptake transporter (AceTr) (TC 2.A.96) family.</text>
</comment>
<evidence type="ECO:0000256" key="6">
    <source>
        <dbReference type="SAM" id="MobiDB-lite"/>
    </source>
</evidence>
<keyword evidence="5 7" id="KW-0472">Membrane</keyword>